<dbReference type="PANTHER" id="PTHR21115:SF0">
    <property type="entry name" value="GH06117P-RELATED"/>
    <property type="match status" value="1"/>
</dbReference>
<proteinExistence type="predicted"/>
<dbReference type="PANTHER" id="PTHR21115">
    <property type="entry name" value="GH06117P-RELATED"/>
    <property type="match status" value="1"/>
</dbReference>
<comment type="caution">
    <text evidence="2">The sequence shown here is derived from an EMBL/GenBank/DDBJ whole genome shotgun (WGS) entry which is preliminary data.</text>
</comment>
<dbReference type="AlphaFoldDB" id="A0AAN9TKA6"/>
<evidence type="ECO:0000313" key="3">
    <source>
        <dbReference type="Proteomes" id="UP001367676"/>
    </source>
</evidence>
<dbReference type="Pfam" id="PF16013">
    <property type="entry name" value="DUF4781"/>
    <property type="match status" value="1"/>
</dbReference>
<dbReference type="Proteomes" id="UP001367676">
    <property type="component" value="Unassembled WGS sequence"/>
</dbReference>
<evidence type="ECO:0000313" key="2">
    <source>
        <dbReference type="EMBL" id="KAK7590699.1"/>
    </source>
</evidence>
<gene>
    <name evidence="2" type="ORF">V9T40_002312</name>
</gene>
<feature type="domain" description="DUF4781" evidence="1">
    <location>
        <begin position="125"/>
        <end position="357"/>
    </location>
</feature>
<organism evidence="2 3">
    <name type="scientific">Parthenolecanium corni</name>
    <dbReference type="NCBI Taxonomy" id="536013"/>
    <lineage>
        <taxon>Eukaryota</taxon>
        <taxon>Metazoa</taxon>
        <taxon>Ecdysozoa</taxon>
        <taxon>Arthropoda</taxon>
        <taxon>Hexapoda</taxon>
        <taxon>Insecta</taxon>
        <taxon>Pterygota</taxon>
        <taxon>Neoptera</taxon>
        <taxon>Paraneoptera</taxon>
        <taxon>Hemiptera</taxon>
        <taxon>Sternorrhyncha</taxon>
        <taxon>Coccoidea</taxon>
        <taxon>Coccidae</taxon>
        <taxon>Parthenolecanium</taxon>
    </lineage>
</organism>
<keyword evidence="3" id="KW-1185">Reference proteome</keyword>
<accession>A0AAN9TKA6</accession>
<evidence type="ECO:0000259" key="1">
    <source>
        <dbReference type="Pfam" id="PF16013"/>
    </source>
</evidence>
<dbReference type="EMBL" id="JBBCAQ010000022">
    <property type="protein sequence ID" value="KAK7590699.1"/>
    <property type="molecule type" value="Genomic_DNA"/>
</dbReference>
<name>A0AAN9TKA6_9HEMI</name>
<dbReference type="InterPro" id="IPR031962">
    <property type="entry name" value="DUF4781"/>
</dbReference>
<protein>
    <recommendedName>
        <fullName evidence="1">DUF4781 domain-containing protein</fullName>
    </recommendedName>
</protein>
<reference evidence="2 3" key="1">
    <citation type="submission" date="2024-03" db="EMBL/GenBank/DDBJ databases">
        <title>Adaptation during the transition from Ophiocordyceps entomopathogen to insect associate is accompanied by gene loss and intensified selection.</title>
        <authorList>
            <person name="Ward C.M."/>
            <person name="Onetto C.A."/>
            <person name="Borneman A.R."/>
        </authorList>
    </citation>
    <scope>NUCLEOTIDE SEQUENCE [LARGE SCALE GENOMIC DNA]</scope>
    <source>
        <strain evidence="2">AWRI1</strain>
        <tissue evidence="2">Single Adult Female</tissue>
    </source>
</reference>
<sequence>MAADESIDESIWEDEACTRQYNYQSLFNRWREFDKEQDGFMKTDIGILLFSQAELPPGRTPPPLSSYYKLYDKTQQKTIETIVTQIRAKIPSQRVAFGFTFLIARVEKDIKQFLIFRCARVPPSDSDVFYIEPSGRVYQNWIDFVNSNKLPHCQYVAPNDGIYKVNGEMCKYNSPEANKSFVQRHVDKVVTVAGVGIVGASVCSVAPLAVGITGVAVGAYSAIQSVVNLYDRHAHSESIKPDNMDAISNHLTLATASLTGLSSAALACRPQIMNRLGKWAPAVLRTMNIGVLTLDAAGLIFQSVVFHDKWNSGDLTMMDALNLVLQVYLLHGQISNTIEIHRMLSSNSTAAPVRLTKTQKRNLRKRRAKAAKRGQPLNSTTVKVTESGGTFESMKWMALNFGVTAVTFLRKHYHRDEIIIQFLNDVKQLVSNLWKGNISPEDFFLNLELHVRNLMQILKDDIDSLRRYSNLFGFEPDVNASGAAYNGFQMVNDSEDAISEELDRMILQIPAGINDPSAPEDDSIVSEPSVESAAENDGIMEWIDAKLILNTVETLISKCIVHQNSAMLLVFAEGVKYVCSVLITELVEKYELLFSLNMGFLNDPEEVTKALNLLGIKTGEHFFPARAELEEILSNTAEKVEKFIEATEYTVGIRDKEDLDTDSSSAVAAQISQSVATLFALFEPIEKRRGLQQTLDILEYVTNFYITEKSTEFDRLRTDADKIFQTNASLVGDSKAHQILAKLKMSIDPKEIALKCASPELDDAQLDCLLKGYSASPSANDKATDCSERITLQDSDSEDDFLTSLTMSTCSAFMNKIRYLDCVDNPQKLLEKVLHFVLTRFARDTSDSLEQFQQLECNLDILGAAKYKIFLKKLKACPQKNKATLQRTSELLMACGDDVVLEYFELFNSDNQMESVKLWQSSADAEGLQVKSIQSCCIDLSDLEFRDLAMSLFHVQIDTNFSVRKYKDEVMAYLKSEDYIITFSLNEESGSWLVILADQRVNQFDD</sequence>